<proteinExistence type="predicted"/>
<reference evidence="1 2" key="1">
    <citation type="journal article" date="2016" name="Genome Announc.">
        <title>Draft Genome Sequence of the Thermotolerant Cyanobacterium Desertifilum sp. IPPAS B-1220.</title>
        <authorList>
            <person name="Mironov K.S."/>
            <person name="Sinetova M.A."/>
            <person name="Bolatkhan K."/>
            <person name="Zayadan B.K."/>
            <person name="Ustinova V.V."/>
            <person name="Kupriyanova E.V."/>
            <person name="Skrypnik A.N."/>
            <person name="Gogoleva N.E."/>
            <person name="Gogolev Y.V."/>
            <person name="Los D.A."/>
        </authorList>
    </citation>
    <scope>NUCLEOTIDE SEQUENCE [LARGE SCALE GENOMIC DNA]</scope>
    <source>
        <strain evidence="1 2">IPPAS B-1220</strain>
    </source>
</reference>
<sequence length="252" mass="28388">MASRFSPLLLRLNGLPNWYKRTVPEWTVSEVRDLKVLRGLVLHSPVGQRVRFQAKASSHADAESLSVAVALVDELTERPFYQASVLLHPILQPAPLGSAFECSAATALDPQTVYRDYLFHGSCFQLIQSIDRVGPEGIEAWVTPSSPQVWKSSPQHWLFDPGLLDTVPQLAIAWARVQHNTTPSPRAWVQWCAMRYSPLPERLKVVLRVKDYQPHSLVYDADFLDSNGYIRFSLQDVEGTCNPRLNRLASSV</sequence>
<protein>
    <submittedName>
        <fullName evidence="1">Polyketide synthase dehydratase domain-containing protein</fullName>
    </submittedName>
</protein>
<keyword evidence="2" id="KW-1185">Reference proteome</keyword>
<dbReference type="Proteomes" id="UP000095472">
    <property type="component" value="Chromosome"/>
</dbReference>
<evidence type="ECO:0000313" key="2">
    <source>
        <dbReference type="Proteomes" id="UP000095472"/>
    </source>
</evidence>
<evidence type="ECO:0000313" key="1">
    <source>
        <dbReference type="EMBL" id="XPM63509.1"/>
    </source>
</evidence>
<accession>A0ACD5GS89</accession>
<name>A0ACD5GS89_9CYAN</name>
<dbReference type="EMBL" id="CP182909">
    <property type="protein sequence ID" value="XPM63509.1"/>
    <property type="molecule type" value="Genomic_DNA"/>
</dbReference>
<gene>
    <name evidence="1" type="ORF">BH720_030130</name>
</gene>
<organism evidence="1 2">
    <name type="scientific">Desertifilum tharense IPPAS B-1220</name>
    <dbReference type="NCBI Taxonomy" id="1781255"/>
    <lineage>
        <taxon>Bacteria</taxon>
        <taxon>Bacillati</taxon>
        <taxon>Cyanobacteriota</taxon>
        <taxon>Cyanophyceae</taxon>
        <taxon>Desertifilales</taxon>
        <taxon>Desertifilaceae</taxon>
        <taxon>Desertifilum</taxon>
    </lineage>
</organism>